<evidence type="ECO:0000313" key="3">
    <source>
        <dbReference type="Proteomes" id="UP000182725"/>
    </source>
</evidence>
<dbReference type="EMBL" id="FNTV01000001">
    <property type="protein sequence ID" value="SEE85292.1"/>
    <property type="molecule type" value="Genomic_DNA"/>
</dbReference>
<gene>
    <name evidence="2" type="ORF">SAMN04489740_2790</name>
</gene>
<accession>A0A1H5M7L1</accession>
<name>A0A1H5M7L1_9MICC</name>
<dbReference type="InterPro" id="IPR049311">
    <property type="entry name" value="GIY_YIG_cat"/>
</dbReference>
<evidence type="ECO:0000313" key="2">
    <source>
        <dbReference type="EMBL" id="SEE85292.1"/>
    </source>
</evidence>
<protein>
    <recommendedName>
        <fullName evidence="1">GIY-YIG catalytic domain-containing protein</fullName>
    </recommendedName>
</protein>
<sequence length="195" mass="21571">MSHPWNFWNLGKVGTLLCRRLKAMENLKWTGTAPAKKSWQAMPFAPGMYKIFLTGALPKDANWPAELTPLKRGDLLYVGKATNLRSRAKHHAVQTSKSTLRRSLAAILGLQAQWHGKSAHPRLTDVDEEVLSAWMVANLGMSFAVVPELEPVSGLEDAMREELCPPLNRDGRSPEQLHVSAVTAAAQRNALRDKG</sequence>
<feature type="domain" description="GIY-YIG catalytic" evidence="1">
    <location>
        <begin position="72"/>
        <end position="171"/>
    </location>
</feature>
<proteinExistence type="predicted"/>
<organism evidence="2 3">
    <name type="scientific">Arthrobacter alpinus</name>
    <dbReference type="NCBI Taxonomy" id="656366"/>
    <lineage>
        <taxon>Bacteria</taxon>
        <taxon>Bacillati</taxon>
        <taxon>Actinomycetota</taxon>
        <taxon>Actinomycetes</taxon>
        <taxon>Micrococcales</taxon>
        <taxon>Micrococcaceae</taxon>
        <taxon>Arthrobacter</taxon>
    </lineage>
</organism>
<dbReference type="AlphaFoldDB" id="A0A1H5M7L1"/>
<reference evidence="2 3" key="1">
    <citation type="submission" date="2016-10" db="EMBL/GenBank/DDBJ databases">
        <authorList>
            <person name="de Groot N.N."/>
        </authorList>
    </citation>
    <scope>NUCLEOTIDE SEQUENCE [LARGE SCALE GENOMIC DNA]</scope>
    <source>
        <strain evidence="2 3">DSM 22274</strain>
    </source>
</reference>
<evidence type="ECO:0000259" key="1">
    <source>
        <dbReference type="Pfam" id="PF20815"/>
    </source>
</evidence>
<dbReference type="Proteomes" id="UP000182725">
    <property type="component" value="Unassembled WGS sequence"/>
</dbReference>
<dbReference type="Pfam" id="PF20815">
    <property type="entry name" value="GIY_YIG_2"/>
    <property type="match status" value="1"/>
</dbReference>